<dbReference type="Proteomes" id="UP000274504">
    <property type="component" value="Unassembled WGS sequence"/>
</dbReference>
<dbReference type="EMBL" id="UYSG01010946">
    <property type="protein sequence ID" value="VDL59863.1"/>
    <property type="molecule type" value="Genomic_DNA"/>
</dbReference>
<dbReference type="GO" id="GO:0005861">
    <property type="term" value="C:troponin complex"/>
    <property type="evidence" value="ECO:0007669"/>
    <property type="project" value="InterPro"/>
</dbReference>
<reference evidence="5" key="1">
    <citation type="submission" date="2017-02" db="UniProtKB">
        <authorList>
            <consortium name="WormBaseParasite"/>
        </authorList>
    </citation>
    <scope>IDENTIFICATION</scope>
</reference>
<dbReference type="SUPFAM" id="SSF90250">
    <property type="entry name" value="Troponin coil-coiled subunits"/>
    <property type="match status" value="1"/>
</dbReference>
<gene>
    <name evidence="3" type="ORF">HDID_LOCUS7545</name>
</gene>
<sequence length="258" mass="30236">MSSGYEDEATNSKSSQSNDKTPEVNPKLQSHSKNSSDNEDDAFSSGEEEMMQRMAAMRTSQGSTSRRLSSLDVYLLRPREESVSYVLKGKGTLKDVINEVKEFEQQEANKVTEEERRQLASDRKRAEVMMARLQKNDDKRRESVLRDLTEAQSEKIRNRSQVKKFDGLTSEKRKRLKELLMQKAKEEFRNERKEQMRAKEDYLQKVCPPLNMNNMDDAQLVKLIKDLYARVKRCQEQKLEWEQRLQVQTEEVNNLEAM</sequence>
<reference evidence="3 4" key="2">
    <citation type="submission" date="2018-11" db="EMBL/GenBank/DDBJ databases">
        <authorList>
            <consortium name="Pathogen Informatics"/>
        </authorList>
    </citation>
    <scope>NUCLEOTIDE SEQUENCE [LARGE SCALE GENOMIC DNA]</scope>
</reference>
<evidence type="ECO:0000313" key="4">
    <source>
        <dbReference type="Proteomes" id="UP000274504"/>
    </source>
</evidence>
<feature type="compositionally biased region" description="Acidic residues" evidence="2">
    <location>
        <begin position="37"/>
        <end position="49"/>
    </location>
</feature>
<dbReference type="InterPro" id="IPR001978">
    <property type="entry name" value="Troponin"/>
</dbReference>
<evidence type="ECO:0000256" key="1">
    <source>
        <dbReference type="SAM" id="Coils"/>
    </source>
</evidence>
<accession>A0A0R3SQZ8</accession>
<keyword evidence="1" id="KW-0175">Coiled coil</keyword>
<organism evidence="5">
    <name type="scientific">Hymenolepis diminuta</name>
    <name type="common">Rat tapeworm</name>
    <dbReference type="NCBI Taxonomy" id="6216"/>
    <lineage>
        <taxon>Eukaryota</taxon>
        <taxon>Metazoa</taxon>
        <taxon>Spiralia</taxon>
        <taxon>Lophotrochozoa</taxon>
        <taxon>Platyhelminthes</taxon>
        <taxon>Cestoda</taxon>
        <taxon>Eucestoda</taxon>
        <taxon>Cyclophyllidea</taxon>
        <taxon>Hymenolepididae</taxon>
        <taxon>Hymenolepis</taxon>
    </lineage>
</organism>
<name>A0A0R3SQZ8_HYMDI</name>
<evidence type="ECO:0000313" key="3">
    <source>
        <dbReference type="EMBL" id="VDL59863.1"/>
    </source>
</evidence>
<dbReference type="STRING" id="6216.A0A0R3SQZ8"/>
<feature type="coiled-coil region" evidence="1">
    <location>
        <begin position="174"/>
        <end position="258"/>
    </location>
</feature>
<dbReference type="OrthoDB" id="6267623at2759"/>
<feature type="compositionally biased region" description="Polar residues" evidence="2">
    <location>
        <begin position="59"/>
        <end position="68"/>
    </location>
</feature>
<proteinExistence type="predicted"/>
<feature type="region of interest" description="Disordered" evidence="2">
    <location>
        <begin position="1"/>
        <end position="69"/>
    </location>
</feature>
<dbReference type="Pfam" id="PF00992">
    <property type="entry name" value="Troponin"/>
    <property type="match status" value="1"/>
</dbReference>
<dbReference type="WBParaSite" id="HDID_0000754701-mRNA-1">
    <property type="protein sequence ID" value="HDID_0000754701-mRNA-1"/>
    <property type="gene ID" value="HDID_0000754701"/>
</dbReference>
<dbReference type="InterPro" id="IPR038077">
    <property type="entry name" value="Troponin_sf"/>
</dbReference>
<evidence type="ECO:0000256" key="2">
    <source>
        <dbReference type="SAM" id="MobiDB-lite"/>
    </source>
</evidence>
<protein>
    <submittedName>
        <fullName evidence="5">Pinin_SDK_memA domain-containing protein</fullName>
    </submittedName>
</protein>
<dbReference type="Gene3D" id="1.20.5.350">
    <property type="match status" value="1"/>
</dbReference>
<evidence type="ECO:0000313" key="5">
    <source>
        <dbReference type="WBParaSite" id="HDID_0000754701-mRNA-1"/>
    </source>
</evidence>
<dbReference type="AlphaFoldDB" id="A0A0R3SQZ8"/>